<name>A0AAD5N3U8_PARTN</name>
<dbReference type="Proteomes" id="UP001196413">
    <property type="component" value="Unassembled WGS sequence"/>
</dbReference>
<protein>
    <submittedName>
        <fullName evidence="1">Uncharacterized protein</fullName>
    </submittedName>
</protein>
<comment type="caution">
    <text evidence="1">The sequence shown here is derived from an EMBL/GenBank/DDBJ whole genome shotgun (WGS) entry which is preliminary data.</text>
</comment>
<keyword evidence="2" id="KW-1185">Reference proteome</keyword>
<dbReference type="EMBL" id="JAHQIW010003016">
    <property type="protein sequence ID" value="KAJ1357059.1"/>
    <property type="molecule type" value="Genomic_DNA"/>
</dbReference>
<sequence>MITFVLPKAAIERVLRCRWCGQKPTEFNVITLLLVLSIISQFRVCKEERLVFARAKLQLVERELELQHFTRKAEAIIHNFMKSRFILVKEIKSSLKKAPIKNLVLQEVFIETAAKDDEKPKNKENSG</sequence>
<evidence type="ECO:0000313" key="1">
    <source>
        <dbReference type="EMBL" id="KAJ1357059.1"/>
    </source>
</evidence>
<dbReference type="AlphaFoldDB" id="A0AAD5N3U8"/>
<evidence type="ECO:0000313" key="2">
    <source>
        <dbReference type="Proteomes" id="UP001196413"/>
    </source>
</evidence>
<reference evidence="1" key="1">
    <citation type="submission" date="2021-06" db="EMBL/GenBank/DDBJ databases">
        <title>Parelaphostrongylus tenuis whole genome reference sequence.</title>
        <authorList>
            <person name="Garwood T.J."/>
            <person name="Larsen P.A."/>
            <person name="Fountain-Jones N.M."/>
            <person name="Garbe J.R."/>
            <person name="Macchietto M.G."/>
            <person name="Kania S.A."/>
            <person name="Gerhold R.W."/>
            <person name="Richards J.E."/>
            <person name="Wolf T.M."/>
        </authorList>
    </citation>
    <scope>NUCLEOTIDE SEQUENCE</scope>
    <source>
        <strain evidence="1">MNPRO001-30</strain>
        <tissue evidence="1">Meninges</tissue>
    </source>
</reference>
<organism evidence="1 2">
    <name type="scientific">Parelaphostrongylus tenuis</name>
    <name type="common">Meningeal worm</name>
    <dbReference type="NCBI Taxonomy" id="148309"/>
    <lineage>
        <taxon>Eukaryota</taxon>
        <taxon>Metazoa</taxon>
        <taxon>Ecdysozoa</taxon>
        <taxon>Nematoda</taxon>
        <taxon>Chromadorea</taxon>
        <taxon>Rhabditida</taxon>
        <taxon>Rhabditina</taxon>
        <taxon>Rhabditomorpha</taxon>
        <taxon>Strongyloidea</taxon>
        <taxon>Metastrongylidae</taxon>
        <taxon>Parelaphostrongylus</taxon>
    </lineage>
</organism>
<accession>A0AAD5N3U8</accession>
<proteinExistence type="predicted"/>
<gene>
    <name evidence="1" type="ORF">KIN20_015087</name>
</gene>